<accession>A0A1M5I2T9</accession>
<keyword evidence="2" id="KW-1185">Reference proteome</keyword>
<evidence type="ECO:0000313" key="1">
    <source>
        <dbReference type="EMBL" id="SHG22512.1"/>
    </source>
</evidence>
<evidence type="ECO:0000313" key="2">
    <source>
        <dbReference type="Proteomes" id="UP000184471"/>
    </source>
</evidence>
<dbReference type="AlphaFoldDB" id="A0A1M5I2T9"/>
<dbReference type="Proteomes" id="UP000184471">
    <property type="component" value="Unassembled WGS sequence"/>
</dbReference>
<organism evidence="1 2">
    <name type="scientific">Geodermatophilus nigrescens</name>
    <dbReference type="NCBI Taxonomy" id="1070870"/>
    <lineage>
        <taxon>Bacteria</taxon>
        <taxon>Bacillati</taxon>
        <taxon>Actinomycetota</taxon>
        <taxon>Actinomycetes</taxon>
        <taxon>Geodermatophilales</taxon>
        <taxon>Geodermatophilaceae</taxon>
        <taxon>Geodermatophilus</taxon>
    </lineage>
</organism>
<gene>
    <name evidence="1" type="ORF">SAMN05444351_1863</name>
</gene>
<name>A0A1M5I2T9_9ACTN</name>
<protein>
    <submittedName>
        <fullName evidence="1">Uncharacterized protein</fullName>
    </submittedName>
</protein>
<reference evidence="1 2" key="1">
    <citation type="submission" date="2016-11" db="EMBL/GenBank/DDBJ databases">
        <authorList>
            <person name="Jaros S."/>
            <person name="Januszkiewicz K."/>
            <person name="Wedrychowicz H."/>
        </authorList>
    </citation>
    <scope>NUCLEOTIDE SEQUENCE [LARGE SCALE GENOMIC DNA]</scope>
    <source>
        <strain evidence="1 2">DSM 45408</strain>
    </source>
</reference>
<dbReference type="EMBL" id="FQVX01000002">
    <property type="protein sequence ID" value="SHG22512.1"/>
    <property type="molecule type" value="Genomic_DNA"/>
</dbReference>
<proteinExistence type="predicted"/>
<sequence length="31" mass="3270">MTRRAWWWAGYAVCAAAGVLGGDALFDLLAG</sequence>